<dbReference type="GO" id="GO:0015562">
    <property type="term" value="F:efflux transmembrane transporter activity"/>
    <property type="evidence" value="ECO:0007669"/>
    <property type="project" value="InterPro"/>
</dbReference>
<comment type="caution">
    <text evidence="3">The sequence shown here is derived from an EMBL/GenBank/DDBJ whole genome shotgun (WGS) entry which is preliminary data.</text>
</comment>
<dbReference type="PANTHER" id="PTHR30203:SF24">
    <property type="entry name" value="BLR4935 PROTEIN"/>
    <property type="match status" value="1"/>
</dbReference>
<dbReference type="OrthoDB" id="1491654at2"/>
<protein>
    <submittedName>
        <fullName evidence="3">TolC family protein</fullName>
    </submittedName>
</protein>
<dbReference type="Gene3D" id="1.20.1600.10">
    <property type="entry name" value="Outer membrane efflux proteins (OEP)"/>
    <property type="match status" value="1"/>
</dbReference>
<organism evidence="3 4">
    <name type="scientific">Phaeodactylibacter luteus</name>
    <dbReference type="NCBI Taxonomy" id="1564516"/>
    <lineage>
        <taxon>Bacteria</taxon>
        <taxon>Pseudomonadati</taxon>
        <taxon>Bacteroidota</taxon>
        <taxon>Saprospiria</taxon>
        <taxon>Saprospirales</taxon>
        <taxon>Haliscomenobacteraceae</taxon>
        <taxon>Phaeodactylibacter</taxon>
    </lineage>
</organism>
<dbReference type="InterPro" id="IPR003423">
    <property type="entry name" value="OMP_efflux"/>
</dbReference>
<dbReference type="InterPro" id="IPR010131">
    <property type="entry name" value="MdtP/NodT-like"/>
</dbReference>
<dbReference type="SUPFAM" id="SSF56954">
    <property type="entry name" value="Outer membrane efflux proteins (OEP)"/>
    <property type="match status" value="1"/>
</dbReference>
<gene>
    <name evidence="3" type="ORF">FRY97_11435</name>
</gene>
<dbReference type="PANTHER" id="PTHR30203">
    <property type="entry name" value="OUTER MEMBRANE CATION EFFLUX PROTEIN"/>
    <property type="match status" value="1"/>
</dbReference>
<dbReference type="Proteomes" id="UP000321580">
    <property type="component" value="Unassembled WGS sequence"/>
</dbReference>
<feature type="coiled-coil region" evidence="2">
    <location>
        <begin position="299"/>
        <end position="337"/>
    </location>
</feature>
<comment type="similarity">
    <text evidence="1">Belongs to the outer membrane factor (OMF) (TC 1.B.17) family.</text>
</comment>
<evidence type="ECO:0000256" key="1">
    <source>
        <dbReference type="ARBA" id="ARBA00007613"/>
    </source>
</evidence>
<evidence type="ECO:0000256" key="2">
    <source>
        <dbReference type="SAM" id="Coils"/>
    </source>
</evidence>
<name>A0A5C6RL39_9BACT</name>
<evidence type="ECO:0000313" key="4">
    <source>
        <dbReference type="Proteomes" id="UP000321580"/>
    </source>
</evidence>
<reference evidence="3 4" key="1">
    <citation type="submission" date="2019-08" db="EMBL/GenBank/DDBJ databases">
        <title>Genome of Phaeodactylibacter luteus.</title>
        <authorList>
            <person name="Bowman J.P."/>
        </authorList>
    </citation>
    <scope>NUCLEOTIDE SEQUENCE [LARGE SCALE GENOMIC DNA]</scope>
    <source>
        <strain evidence="3 4">KCTC 42180</strain>
    </source>
</reference>
<dbReference type="AlphaFoldDB" id="A0A5C6RL39"/>
<proteinExistence type="inferred from homology"/>
<dbReference type="EMBL" id="VOOR01000021">
    <property type="protein sequence ID" value="TXB62947.1"/>
    <property type="molecule type" value="Genomic_DNA"/>
</dbReference>
<sequence length="405" mass="45504">MHNPFTMKTTIAIAFFLGCTFALLAQPVPLTLAEAFDVAARNYPLLERERLSIAQQEARLGLRSPLSRTDIFLAGAQVDPSNPAIGIHGAGFIQRFNWPGSARYREPALREQLLSGNARLQLTAFELKNLVAEAYLQLVYAQHLRKHYQEVQNLMSELVSFAELRFELGETGKIPVLSAQGKQKLASLGQQQAQQAFEVAYTVFNNLMYSDTVYQSVATELPGLTPEGPWFVNAGHPRLLAEQQDIRVAEAEALYVQSQYLPQVIAGAQLQVINESLPFLAYQIGLSVPLSRKPLKAQVEIARREVDIQQAEYDAAQRELENERREGIARVNQARAKVRFLLEELLPLAADQIESSRKAYTQGAVGYQDYLVNLEQAIESRRQYIDALYEYHAARVCLELLSGRR</sequence>
<evidence type="ECO:0000313" key="3">
    <source>
        <dbReference type="EMBL" id="TXB62947.1"/>
    </source>
</evidence>
<dbReference type="Pfam" id="PF02321">
    <property type="entry name" value="OEP"/>
    <property type="match status" value="1"/>
</dbReference>
<keyword evidence="4" id="KW-1185">Reference proteome</keyword>
<keyword evidence="2" id="KW-0175">Coiled coil</keyword>
<accession>A0A5C6RL39</accession>